<protein>
    <submittedName>
        <fullName evidence="2">Uncharacterized protein</fullName>
    </submittedName>
</protein>
<evidence type="ECO:0000313" key="3">
    <source>
        <dbReference type="Proteomes" id="UP000177026"/>
    </source>
</evidence>
<organism evidence="2 3">
    <name type="scientific">Candidatus Roizmanbacteria bacterium RIFCSPHIGHO2_01_FULL_39_8</name>
    <dbReference type="NCBI Taxonomy" id="1802033"/>
    <lineage>
        <taxon>Bacteria</taxon>
        <taxon>Candidatus Roizmaniibacteriota</taxon>
    </lineage>
</organism>
<sequence length="178" mass="20451">MTIKSNLEDSFEKLVEQGATQSKKVVKSAGQQIKQTFSPTKMWEELLGVSSQTDSVADGGKRTESVVKNGGKHTPLDLERLGKSYQTSEKQKQEQLKQHLFRLVKEGEEKLMYEKKKEEQEKKQREIYELQEKKKKEEEKKKQQAGDIPQGKVRRSIFSAKKVAQRSHTETKPSTGKQ</sequence>
<proteinExistence type="predicted"/>
<reference evidence="2 3" key="1">
    <citation type="journal article" date="2016" name="Nat. Commun.">
        <title>Thousands of microbial genomes shed light on interconnected biogeochemical processes in an aquifer system.</title>
        <authorList>
            <person name="Anantharaman K."/>
            <person name="Brown C.T."/>
            <person name="Hug L.A."/>
            <person name="Sharon I."/>
            <person name="Castelle C.J."/>
            <person name="Probst A.J."/>
            <person name="Thomas B.C."/>
            <person name="Singh A."/>
            <person name="Wilkins M.J."/>
            <person name="Karaoz U."/>
            <person name="Brodie E.L."/>
            <person name="Williams K.H."/>
            <person name="Hubbard S.S."/>
            <person name="Banfield J.F."/>
        </authorList>
    </citation>
    <scope>NUCLEOTIDE SEQUENCE [LARGE SCALE GENOMIC DNA]</scope>
</reference>
<accession>A0A1F7GHZ1</accession>
<feature type="compositionally biased region" description="Basic and acidic residues" evidence="1">
    <location>
        <begin position="131"/>
        <end position="144"/>
    </location>
</feature>
<dbReference type="Proteomes" id="UP000177026">
    <property type="component" value="Unassembled WGS sequence"/>
</dbReference>
<evidence type="ECO:0000313" key="2">
    <source>
        <dbReference type="EMBL" id="OGK18499.1"/>
    </source>
</evidence>
<comment type="caution">
    <text evidence="2">The sequence shown here is derived from an EMBL/GenBank/DDBJ whole genome shotgun (WGS) entry which is preliminary data.</text>
</comment>
<gene>
    <name evidence="2" type="ORF">A2866_00800</name>
</gene>
<dbReference type="AlphaFoldDB" id="A0A1F7GHZ1"/>
<dbReference type="EMBL" id="MFZI01000069">
    <property type="protein sequence ID" value="OGK18499.1"/>
    <property type="molecule type" value="Genomic_DNA"/>
</dbReference>
<evidence type="ECO:0000256" key="1">
    <source>
        <dbReference type="SAM" id="MobiDB-lite"/>
    </source>
</evidence>
<feature type="region of interest" description="Disordered" evidence="1">
    <location>
        <begin position="131"/>
        <end position="178"/>
    </location>
</feature>
<name>A0A1F7GHZ1_9BACT</name>
<feature type="region of interest" description="Disordered" evidence="1">
    <location>
        <begin position="50"/>
        <end position="94"/>
    </location>
</feature>